<keyword evidence="2" id="KW-1185">Reference proteome</keyword>
<dbReference type="GO" id="GO:0003676">
    <property type="term" value="F:nucleic acid binding"/>
    <property type="evidence" value="ECO:0007669"/>
    <property type="project" value="InterPro"/>
</dbReference>
<evidence type="ECO:0000313" key="2">
    <source>
        <dbReference type="Proteomes" id="UP000887159"/>
    </source>
</evidence>
<dbReference type="EMBL" id="BMAU01021332">
    <property type="protein sequence ID" value="GFY14867.1"/>
    <property type="molecule type" value="Genomic_DNA"/>
</dbReference>
<accession>A0A8X6SJH4</accession>
<proteinExistence type="predicted"/>
<name>A0A8X6SJH4_TRICX</name>
<dbReference type="AlphaFoldDB" id="A0A8X6SJH4"/>
<comment type="caution">
    <text evidence="1">The sequence shown here is derived from an EMBL/GenBank/DDBJ whole genome shotgun (WGS) entry which is preliminary data.</text>
</comment>
<sequence>MEHVILNHGEVTWTTLELAPLLLTTTSQHQREDVAALDTFNAHRCPTRRVFSGTGLELVTRQATIRYLYLSTTAAMAVTDSSVTSRTVARPIVSVTQHSMSSCSIQHRLQLNGMSARRPVMHYDARIRVWRHLGERMLNSCVMHRHTGPAPCIMVWGGIGHHSRTPLVRIAGTLNSQRYISKVLEPVVCVFFLTFRAWPQPTFNRIIRDYT</sequence>
<organism evidence="1 2">
    <name type="scientific">Trichonephila clavipes</name>
    <name type="common">Golden silk orbweaver</name>
    <name type="synonym">Nephila clavipes</name>
    <dbReference type="NCBI Taxonomy" id="2585209"/>
    <lineage>
        <taxon>Eukaryota</taxon>
        <taxon>Metazoa</taxon>
        <taxon>Ecdysozoa</taxon>
        <taxon>Arthropoda</taxon>
        <taxon>Chelicerata</taxon>
        <taxon>Arachnida</taxon>
        <taxon>Araneae</taxon>
        <taxon>Araneomorphae</taxon>
        <taxon>Entelegynae</taxon>
        <taxon>Araneoidea</taxon>
        <taxon>Nephilidae</taxon>
        <taxon>Trichonephila</taxon>
    </lineage>
</organism>
<reference evidence="1" key="1">
    <citation type="submission" date="2020-08" db="EMBL/GenBank/DDBJ databases">
        <title>Multicomponent nature underlies the extraordinary mechanical properties of spider dragline silk.</title>
        <authorList>
            <person name="Kono N."/>
            <person name="Nakamura H."/>
            <person name="Mori M."/>
            <person name="Yoshida Y."/>
            <person name="Ohtoshi R."/>
            <person name="Malay A.D."/>
            <person name="Moran D.A.P."/>
            <person name="Tomita M."/>
            <person name="Numata K."/>
            <person name="Arakawa K."/>
        </authorList>
    </citation>
    <scope>NUCLEOTIDE SEQUENCE</scope>
</reference>
<dbReference type="Proteomes" id="UP000887159">
    <property type="component" value="Unassembled WGS sequence"/>
</dbReference>
<protein>
    <submittedName>
        <fullName evidence="1">Transposable element Tcb1 transposase</fullName>
    </submittedName>
</protein>
<evidence type="ECO:0000313" key="1">
    <source>
        <dbReference type="EMBL" id="GFY14867.1"/>
    </source>
</evidence>
<dbReference type="Gene3D" id="3.30.420.10">
    <property type="entry name" value="Ribonuclease H-like superfamily/Ribonuclease H"/>
    <property type="match status" value="1"/>
</dbReference>
<gene>
    <name evidence="1" type="primary">X975_13439</name>
    <name evidence="1" type="ORF">TNCV_234171</name>
</gene>
<dbReference type="InterPro" id="IPR036397">
    <property type="entry name" value="RNaseH_sf"/>
</dbReference>